<evidence type="ECO:0000313" key="3">
    <source>
        <dbReference type="Proteomes" id="UP000288351"/>
    </source>
</evidence>
<dbReference type="AlphaFoldDB" id="A0A401RAT2"/>
<evidence type="ECO:0000313" key="2">
    <source>
        <dbReference type="EMBL" id="GCB94746.1"/>
    </source>
</evidence>
<comment type="caution">
    <text evidence="2">The sequence shown here is derived from an EMBL/GenBank/DDBJ whole genome shotgun (WGS) entry which is preliminary data.</text>
</comment>
<evidence type="ECO:0000256" key="1">
    <source>
        <dbReference type="SAM" id="MobiDB-lite"/>
    </source>
</evidence>
<accession>A0A401RAT2</accession>
<dbReference type="EMBL" id="BHXC01000007">
    <property type="protein sequence ID" value="GCB94746.1"/>
    <property type="molecule type" value="Genomic_DNA"/>
</dbReference>
<dbReference type="Proteomes" id="UP000288351">
    <property type="component" value="Unassembled WGS sequence"/>
</dbReference>
<reference evidence="2 3" key="1">
    <citation type="journal article" date="2019" name="Microbiol. Resour. Announc.">
        <title>Draft Genome Sequence of the Most Traditional epsilon-Poly-l-Lysine Producer, Streptomyces albulus NBRC14147.</title>
        <authorList>
            <person name="Yamanaka K."/>
            <person name="Hamano Y."/>
        </authorList>
    </citation>
    <scope>NUCLEOTIDE SEQUENCE [LARGE SCALE GENOMIC DNA]</scope>
    <source>
        <strain evidence="2 3">NBRC 14147</strain>
    </source>
</reference>
<proteinExistence type="predicted"/>
<feature type="region of interest" description="Disordered" evidence="1">
    <location>
        <begin position="1"/>
        <end position="21"/>
    </location>
</feature>
<protein>
    <submittedName>
        <fullName evidence="2">Uncharacterized protein</fullName>
    </submittedName>
</protein>
<name>A0A401RAT2_STRNR</name>
<gene>
    <name evidence="2" type="ORF">SALB_07547</name>
</gene>
<organism evidence="2 3">
    <name type="scientific">Streptomyces noursei</name>
    <name type="common">Streptomyces albulus</name>
    <dbReference type="NCBI Taxonomy" id="1971"/>
    <lineage>
        <taxon>Bacteria</taxon>
        <taxon>Bacillati</taxon>
        <taxon>Actinomycetota</taxon>
        <taxon>Actinomycetes</taxon>
        <taxon>Kitasatosporales</taxon>
        <taxon>Streptomycetaceae</taxon>
        <taxon>Streptomyces</taxon>
    </lineage>
</organism>
<sequence length="59" mass="6417">MTAHALTAPTRSGLGDPAPYGTYGTAAGERMQEEELSVIERLWVDYCLPDLEGPYFPDG</sequence>